<dbReference type="PANTHER" id="PTHR31780:SF10">
    <property type="entry name" value="LD36051P"/>
    <property type="match status" value="1"/>
</dbReference>
<accession>A0ABD3RLP8</accession>
<sequence length="2399" mass="261481">MANPGAKFVSVNLNKSYGQQHHPSHHTHYNGGGGSGSYGRGRTGSAGGGGGMVVLSRNRGGPPKAVAKLSIPPPLNLPSLRKEHEKFDTSGTGGGPGGGAGTGTGSRPTSSGVGWTKPVAASSVLPEKTESGVEALGIDGVDTDGVTRAIGSYMPPSARSSGVGVVGSSSASRDFLPSAGKAMVLRGEDFPSLQAARPASSGTSQKQKDGLNQKQKQFVGEEVSQDKRNDYHLGPMVDVHPLMLPSVNGVGNRSVENGGGGHGIGSRQMADQSRKQENYFPDPLPLVRLKPRSDWADDERDTGHGFVERGRDSGYSKSESYWDSDFDLPRPSVLPHKPAQNQYGRWGQRDNEAGKNSSSEVLKVDPYPKDVRVPSREGREVNRWRNSPFPKDGSSFQEIGNDRIDAGSRITGYNNMVKENRYTTPHHGDPGRDGNATLYRDSTFGKRDYGLVGRQQQWNNSLESYNNRGTDHNTRDRHFNEQSNRYRGDNFQNNTLSKSSFASNGKGTPVADPILTMGRDKRYSKGDRHFSEDPFGSTGFDESDLFSGGLVGVVKRKKDAAKSTDFHDPVRESFEAELERVQKMQELERQKIIQEQERALEQTRREEEERQRRIREEEERQRRLEEEAREAAWRAEQERLDAIQKAEELRIFREEEKRRLDLEEERRKQAAKQKLLELEARIAKRQAEASKSDVSVSNAVMDEKLEAAVKEKEVSRISELDTWEDGDRLVEKVTSSGLFDSSAYSRPSEMSSRPYPPRDGSANFNDRGKAINSWRRDMFETGDSFSSPLLDQEMGHYSPRRDAIGGGRAVPRREFHGGAGYMPSRSYTKTGVQEPYSDEFGYQKDNRWNLSGDADPYGKFREMDSEFPGGVADDKYGDNGWGQGQFRNSTHSPYPDRLYPHPEANELYPYGRSRYSMRQPRVLPPPLASAQRTNFRGITERSGPSTFLDKDIHHMHAARSESSKQTGYYGNNQGGLEPSEIVGLQQENATIEDQKLDNAPRCDSQSSLSVSSPPTSPPHLSHDELDESGDSRVTSAVAEGQRSLLTGSGSVILNDNSEKDTVVLASDSISVVEDEEWTSEIDDALQQQEEYDEEEDGYREEDDVREGDGQNLELNQKFEEPENVVLGFDEGVEVVIPSDDFEKSLGTQEISFDSSVSVPSNSQSHLPMEDYSGRSADNFSEKIPETESTLLASVNQPVGLPTQQTISSSGDITVVAGPTSMPSLSSAGNPADVPIQLQFGLFSGPSLIPSPVPSIQIGSIQMPLHNYPPVGPSIAQMHPSQPPMFQFGQLRYTSAVPHGILPMPPQSVSFVQPTVQGHFNLNKNVVGSVLQPDQNASVYNVTKEKLAPAPAEQSNGSVSRGIDLALDSDSHRDNSGDRSTSSGVYIANNNKNKSEYGSQAEVEDRVVSKSYLPSTKGRGSENQFEHVQPKTQFVSGEKRFSGQRGIGMSSGGRGRRFAYAVKNTSTRSSSQAHDFPADSNGYQRRPQRTVQRTEFRVRENYDRRQAPLLDNTGLDDKSSYMGNTSGAFTRSGSKRGTISNRARTMKQRIESEPLASGSGISQEGNSGDRATKDMAKSLQVKSHNTSHSGEANLRRNVSEEDVDAPLQSGVVRVFKQPGIEAPSDEDDFIQVRSKRQVLNDRREQREKEIKAKSRIIKPPRKPRSTNQNFVASRSHHKLYVASGSEGPSKSHLDYTASESPRLDNDEVSKEFMAVVSKPLAPIGIPAVNSEAQAIKHPQSGPVSVDLDGGTEREADLIFESKNKAADNVQSSSTTWTTSGINQQVMSLTQTQLDEAMKPARYDSHISTVGGHSCTVSDPILPTPSILTKDKTFSSGASPINSLLAGEKIQFGRLPVIANLPFSHVDILPQKFTFLSFRSSRVVSHGIGAPGSNRLDVQMTRNFPVSENDSSLFFEKEKHPSDSCAPLQDSEAEAEAAASAVAVAAISSDEIVGNGLGSANLTGTEGWTSCVYVAKFHLVILFTGTVRDQQLASQSRGDELLSVSLPADLSVETTPISLWPPLPSPHSHFPGGPPSHFPFYEINPMLGGPIFAFSPHEESSGTKSHPQSSTTTTSGPLGNWQHHSGVDSFYGPPAGFHGPFISPPGGIPGVQGPPHMVVYNHFAPVGQYGQVGLSFMGTTYIPSGKQADWKHTPTSSVGEGDINNMNMNSVQHNAPIQHLAPGSPLLPMGSPLPMFDVSPFQTAPDLSVQARWGHIPTSQIHPVPVSRPLHPQIEGALPSQVSHGHTIGQAVTANRFSESRCPAPSDSGPTFTVASESNVASFPSELGLVASSGQQSVVVQSSSSETGTMENRHGNNGKHPNAGPVKAQFSQKNASTTQQQGNSSGYNYRRGDVSHRNNAGNEWSHRRMGGFHGRNQSNAPASKVKQIYVAKQTPTGSSTN</sequence>
<evidence type="ECO:0000256" key="1">
    <source>
        <dbReference type="SAM" id="MobiDB-lite"/>
    </source>
</evidence>
<feature type="compositionally biased region" description="Gly residues" evidence="1">
    <location>
        <begin position="91"/>
        <end position="104"/>
    </location>
</feature>
<feature type="region of interest" description="Disordered" evidence="1">
    <location>
        <begin position="1463"/>
        <end position="1489"/>
    </location>
</feature>
<name>A0ABD3RLP8_9LAMI</name>
<dbReference type="InterPro" id="IPR051195">
    <property type="entry name" value="Fungal_stress_NST1"/>
</dbReference>
<feature type="compositionally biased region" description="Basic and acidic residues" evidence="1">
    <location>
        <begin position="291"/>
        <end position="314"/>
    </location>
</feature>
<feature type="region of interest" description="Disordered" evidence="1">
    <location>
        <begin position="1"/>
        <end position="128"/>
    </location>
</feature>
<feature type="compositionally biased region" description="Acidic residues" evidence="1">
    <location>
        <begin position="1088"/>
        <end position="1105"/>
    </location>
</feature>
<feature type="compositionally biased region" description="Polar residues" evidence="1">
    <location>
        <begin position="11"/>
        <end position="21"/>
    </location>
</feature>
<feature type="compositionally biased region" description="Low complexity" evidence="1">
    <location>
        <begin position="2291"/>
        <end position="2303"/>
    </location>
</feature>
<feature type="compositionally biased region" description="Polar residues" evidence="1">
    <location>
        <begin position="739"/>
        <end position="751"/>
    </location>
</feature>
<feature type="region of interest" description="Disordered" evidence="1">
    <location>
        <begin position="189"/>
        <end position="400"/>
    </location>
</feature>
<reference evidence="2 3" key="1">
    <citation type="submission" date="2024-12" db="EMBL/GenBank/DDBJ databases">
        <title>The unique morphological basis and parallel evolutionary history of personate flowers in Penstemon.</title>
        <authorList>
            <person name="Depatie T.H."/>
            <person name="Wessinger C.A."/>
        </authorList>
    </citation>
    <scope>NUCLEOTIDE SEQUENCE [LARGE SCALE GENOMIC DNA]</scope>
    <source>
        <strain evidence="2">WTNN_2</strain>
        <tissue evidence="2">Leaf</tissue>
    </source>
</reference>
<feature type="compositionally biased region" description="Low complexity" evidence="1">
    <location>
        <begin position="105"/>
        <end position="114"/>
    </location>
</feature>
<feature type="region of interest" description="Disordered" evidence="1">
    <location>
        <begin position="998"/>
        <end position="1037"/>
    </location>
</feature>
<feature type="compositionally biased region" description="Polar residues" evidence="1">
    <location>
        <begin position="489"/>
        <end position="506"/>
    </location>
</feature>
<comment type="caution">
    <text evidence="2">The sequence shown here is derived from an EMBL/GenBank/DDBJ whole genome shotgun (WGS) entry which is preliminary data.</text>
</comment>
<feature type="compositionally biased region" description="Polar residues" evidence="1">
    <location>
        <begin position="1520"/>
        <end position="1542"/>
    </location>
</feature>
<feature type="region of interest" description="Disordered" evidence="1">
    <location>
        <begin position="1088"/>
        <end position="1107"/>
    </location>
</feature>
<feature type="region of interest" description="Disordered" evidence="1">
    <location>
        <begin position="739"/>
        <end position="767"/>
    </location>
</feature>
<feature type="compositionally biased region" description="Polar residues" evidence="1">
    <location>
        <begin position="1463"/>
        <end position="1472"/>
    </location>
</feature>
<dbReference type="Proteomes" id="UP001634393">
    <property type="component" value="Unassembled WGS sequence"/>
</dbReference>
<feature type="region of interest" description="Disordered" evidence="1">
    <location>
        <begin position="1366"/>
        <end position="1402"/>
    </location>
</feature>
<feature type="compositionally biased region" description="Polar residues" evidence="1">
    <location>
        <begin position="2060"/>
        <end position="2075"/>
    </location>
</feature>
<feature type="region of interest" description="Disordered" evidence="1">
    <location>
        <begin position="2052"/>
        <end position="2083"/>
    </location>
</feature>
<feature type="region of interest" description="Disordered" evidence="1">
    <location>
        <begin position="2291"/>
        <end position="2399"/>
    </location>
</feature>
<feature type="compositionally biased region" description="Low complexity" evidence="1">
    <location>
        <begin position="1004"/>
        <end position="1013"/>
    </location>
</feature>
<evidence type="ECO:0000313" key="3">
    <source>
        <dbReference type="Proteomes" id="UP001634393"/>
    </source>
</evidence>
<feature type="region of interest" description="Disordered" evidence="1">
    <location>
        <begin position="484"/>
        <end position="514"/>
    </location>
</feature>
<organism evidence="2 3">
    <name type="scientific">Penstemon smallii</name>
    <dbReference type="NCBI Taxonomy" id="265156"/>
    <lineage>
        <taxon>Eukaryota</taxon>
        <taxon>Viridiplantae</taxon>
        <taxon>Streptophyta</taxon>
        <taxon>Embryophyta</taxon>
        <taxon>Tracheophyta</taxon>
        <taxon>Spermatophyta</taxon>
        <taxon>Magnoliopsida</taxon>
        <taxon>eudicotyledons</taxon>
        <taxon>Gunneridae</taxon>
        <taxon>Pentapetalae</taxon>
        <taxon>asterids</taxon>
        <taxon>lamiids</taxon>
        <taxon>Lamiales</taxon>
        <taxon>Plantaginaceae</taxon>
        <taxon>Cheloneae</taxon>
        <taxon>Penstemon</taxon>
    </lineage>
</organism>
<feature type="compositionally biased region" description="Polar residues" evidence="1">
    <location>
        <begin position="1579"/>
        <end position="1589"/>
    </location>
</feature>
<proteinExistence type="predicted"/>
<feature type="region of interest" description="Disordered" evidence="1">
    <location>
        <begin position="957"/>
        <end position="978"/>
    </location>
</feature>
<feature type="compositionally biased region" description="Polar residues" evidence="1">
    <location>
        <begin position="1377"/>
        <end position="1397"/>
    </location>
</feature>
<feature type="region of interest" description="Disordered" evidence="1">
    <location>
        <begin position="599"/>
        <end position="627"/>
    </location>
</feature>
<dbReference type="EMBL" id="JBJXBP010000008">
    <property type="protein sequence ID" value="KAL3813614.1"/>
    <property type="molecule type" value="Genomic_DNA"/>
</dbReference>
<protein>
    <submittedName>
        <fullName evidence="2">Uncharacterized protein</fullName>
    </submittedName>
</protein>
<gene>
    <name evidence="2" type="ORF">ACJIZ3_014882</name>
</gene>
<feature type="compositionally biased region" description="Gly residues" evidence="1">
    <location>
        <begin position="30"/>
        <end position="52"/>
    </location>
</feature>
<keyword evidence="3" id="KW-1185">Reference proteome</keyword>
<dbReference type="PANTHER" id="PTHR31780">
    <property type="entry name" value="STRESS RESPONSE PROTEIN NST1-RELATED"/>
    <property type="match status" value="1"/>
</dbReference>
<feature type="region of interest" description="Disordered" evidence="1">
    <location>
        <begin position="1681"/>
        <end position="1702"/>
    </location>
</feature>
<feature type="region of interest" description="Disordered" evidence="1">
    <location>
        <begin position="1508"/>
        <end position="1604"/>
    </location>
</feature>
<feature type="compositionally biased region" description="Polar residues" evidence="1">
    <location>
        <begin position="2327"/>
        <end position="2345"/>
    </location>
</feature>
<feature type="compositionally biased region" description="Basic and acidic residues" evidence="1">
    <location>
        <begin position="362"/>
        <end position="383"/>
    </location>
</feature>
<evidence type="ECO:0000313" key="2">
    <source>
        <dbReference type="EMBL" id="KAL3813614.1"/>
    </source>
</evidence>